<evidence type="ECO:0000256" key="1">
    <source>
        <dbReference type="SAM" id="Phobius"/>
    </source>
</evidence>
<dbReference type="OrthoDB" id="342516at2157"/>
<evidence type="ECO:0000313" key="2">
    <source>
        <dbReference type="EMBL" id="AUV82999.1"/>
    </source>
</evidence>
<evidence type="ECO:0000313" key="3">
    <source>
        <dbReference type="Proteomes" id="UP000236584"/>
    </source>
</evidence>
<proteinExistence type="predicted"/>
<dbReference type="RefSeq" id="WP_103426688.1">
    <property type="nucleotide sequence ID" value="NZ_CP026309.1"/>
</dbReference>
<dbReference type="EMBL" id="CP026309">
    <property type="protein sequence ID" value="AUV82999.1"/>
    <property type="molecule type" value="Genomic_DNA"/>
</dbReference>
<reference evidence="2 3" key="1">
    <citation type="submission" date="2018-01" db="EMBL/GenBank/DDBJ databases">
        <title>Complete genome sequence of Salinigranum rubrum GX10T, an extremely halophilic archaeon isolated from a marine solar saltern.</title>
        <authorList>
            <person name="Han S."/>
        </authorList>
    </citation>
    <scope>NUCLEOTIDE SEQUENCE [LARGE SCALE GENOMIC DNA]</scope>
    <source>
        <strain evidence="2 3">GX10</strain>
    </source>
</reference>
<organism evidence="2 3">
    <name type="scientific">Salinigranum rubrum</name>
    <dbReference type="NCBI Taxonomy" id="755307"/>
    <lineage>
        <taxon>Archaea</taxon>
        <taxon>Methanobacteriati</taxon>
        <taxon>Methanobacteriota</taxon>
        <taxon>Stenosarchaea group</taxon>
        <taxon>Halobacteria</taxon>
        <taxon>Halobacteriales</taxon>
        <taxon>Haloferacaceae</taxon>
        <taxon>Salinigranum</taxon>
    </lineage>
</organism>
<dbReference type="GeneID" id="35593671"/>
<protein>
    <recommendedName>
        <fullName evidence="4">PH domain-containing protein</fullName>
    </recommendedName>
</protein>
<accession>A0A2I8VPF6</accession>
<name>A0A2I8VPF6_9EURY</name>
<dbReference type="Proteomes" id="UP000236584">
    <property type="component" value="Chromosome"/>
</dbReference>
<feature type="transmembrane region" description="Helical" evidence="1">
    <location>
        <begin position="53"/>
        <end position="70"/>
    </location>
</feature>
<keyword evidence="1" id="KW-0472">Membrane</keyword>
<dbReference type="AlphaFoldDB" id="A0A2I8VPF6"/>
<keyword evidence="1" id="KW-0812">Transmembrane</keyword>
<evidence type="ECO:0008006" key="4">
    <source>
        <dbReference type="Google" id="ProtNLM"/>
    </source>
</evidence>
<keyword evidence="3" id="KW-1185">Reference proteome</keyword>
<keyword evidence="1" id="KW-1133">Transmembrane helix</keyword>
<sequence>MLASPSTAQSGPERGYETTLPLVSRALTLFVAVTSVPVLVLVAALTFIENDPWWVVALAAALLFGPLVLLDRLRLDIELAGRELRYRVRPWHRRDRVVAVDELAGVERLYQRPDSRLTLRRVNLGRDWIDWNGDEVRYVLSGESGVRLQRDTGRDLILWFDGAEELARALDGVREDSSR</sequence>
<gene>
    <name evidence="2" type="ORF">C2R22_16225</name>
</gene>
<feature type="transmembrane region" description="Helical" evidence="1">
    <location>
        <begin position="26"/>
        <end position="47"/>
    </location>
</feature>
<dbReference type="KEGG" id="srub:C2R22_16225"/>